<evidence type="ECO:0000256" key="2">
    <source>
        <dbReference type="ARBA" id="ARBA00022670"/>
    </source>
</evidence>
<accession>A0A9D1TDS5</accession>
<dbReference type="Proteomes" id="UP000886884">
    <property type="component" value="Unassembled WGS sequence"/>
</dbReference>
<evidence type="ECO:0000256" key="1">
    <source>
        <dbReference type="ARBA" id="ARBA00007074"/>
    </source>
</evidence>
<dbReference type="SUPFAM" id="SSF54001">
    <property type="entry name" value="Cysteine proteinases"/>
    <property type="match status" value="1"/>
</dbReference>
<dbReference type="PROSITE" id="PS51935">
    <property type="entry name" value="NLPC_P60"/>
    <property type="match status" value="1"/>
</dbReference>
<name>A0A9D1TDS5_9FIRM</name>
<sequence length="336" mass="35365">MAKDYEAMRAQAAQLMRSRQKKNSYTQGAKRTYFFGYPDNIVGNTTQAGFSDCSAAVAAAIRAVAGINIGSNTNAQIKNRANGAIVDQTDGCYPNENNLLPGDCLYFKGNSGHALDVGHVEMYIGNGKCAGHGSGTGPTIKDVRAYCASRASKSRRYFMAIRWITGGEGSGAEIAGTLGERLLKRGCAGIDVRELQAQLIALGYALPAYGTDGEYGAETEAAVKAFQRDHKLEADGEYGPLTHAALMEAVSAAEGETDEEETPGAPESGEPAVVITGGSVNARKGPATGYGVLTIVHAGERYAHIATARNGWHCIAVGDGTAWVSNKYAEVVDVEQ</sequence>
<gene>
    <name evidence="7" type="ORF">IAA64_13670</name>
</gene>
<evidence type="ECO:0000313" key="8">
    <source>
        <dbReference type="Proteomes" id="UP000886884"/>
    </source>
</evidence>
<protein>
    <submittedName>
        <fullName evidence="7">Peptidoglycan-binding protein</fullName>
    </submittedName>
</protein>
<dbReference type="Pfam" id="PF00877">
    <property type="entry name" value="NLPC_P60"/>
    <property type="match status" value="1"/>
</dbReference>
<evidence type="ECO:0000256" key="4">
    <source>
        <dbReference type="ARBA" id="ARBA00022807"/>
    </source>
</evidence>
<comment type="similarity">
    <text evidence="1">Belongs to the peptidase C40 family.</text>
</comment>
<reference evidence="7" key="1">
    <citation type="submission" date="2020-10" db="EMBL/GenBank/DDBJ databases">
        <authorList>
            <person name="Gilroy R."/>
        </authorList>
    </citation>
    <scope>NUCLEOTIDE SEQUENCE</scope>
    <source>
        <strain evidence="7">CHK183-6373</strain>
    </source>
</reference>
<dbReference type="Pfam" id="PF01471">
    <property type="entry name" value="PG_binding_1"/>
    <property type="match status" value="1"/>
</dbReference>
<evidence type="ECO:0000256" key="5">
    <source>
        <dbReference type="SAM" id="MobiDB-lite"/>
    </source>
</evidence>
<dbReference type="InterPro" id="IPR036366">
    <property type="entry name" value="PGBDSf"/>
</dbReference>
<dbReference type="Gene3D" id="1.10.101.10">
    <property type="entry name" value="PGBD-like superfamily/PGBD"/>
    <property type="match status" value="1"/>
</dbReference>
<feature type="domain" description="NlpC/P60" evidence="6">
    <location>
        <begin position="18"/>
        <end position="158"/>
    </location>
</feature>
<dbReference type="SUPFAM" id="SSF47090">
    <property type="entry name" value="PGBD-like"/>
    <property type="match status" value="1"/>
</dbReference>
<dbReference type="Gene3D" id="3.90.1720.10">
    <property type="entry name" value="endopeptidase domain like (from Nostoc punctiforme)"/>
    <property type="match status" value="1"/>
</dbReference>
<dbReference type="EMBL" id="DVOT01000246">
    <property type="protein sequence ID" value="HIV29006.1"/>
    <property type="molecule type" value="Genomic_DNA"/>
</dbReference>
<dbReference type="AlphaFoldDB" id="A0A9D1TDS5"/>
<evidence type="ECO:0000259" key="6">
    <source>
        <dbReference type="PROSITE" id="PS51935"/>
    </source>
</evidence>
<dbReference type="InterPro" id="IPR000064">
    <property type="entry name" value="NLP_P60_dom"/>
</dbReference>
<keyword evidence="3" id="KW-0378">Hydrolase</keyword>
<dbReference type="InterPro" id="IPR038765">
    <property type="entry name" value="Papain-like_cys_pep_sf"/>
</dbReference>
<dbReference type="Gene3D" id="2.30.30.40">
    <property type="entry name" value="SH3 Domains"/>
    <property type="match status" value="1"/>
</dbReference>
<dbReference type="InterPro" id="IPR002477">
    <property type="entry name" value="Peptidoglycan-bd-like"/>
</dbReference>
<evidence type="ECO:0000256" key="3">
    <source>
        <dbReference type="ARBA" id="ARBA00022801"/>
    </source>
</evidence>
<comment type="caution">
    <text evidence="7">The sequence shown here is derived from an EMBL/GenBank/DDBJ whole genome shotgun (WGS) entry which is preliminary data.</text>
</comment>
<keyword evidence="2" id="KW-0645">Protease</keyword>
<dbReference type="InterPro" id="IPR036365">
    <property type="entry name" value="PGBD-like_sf"/>
</dbReference>
<dbReference type="GO" id="GO:0008234">
    <property type="term" value="F:cysteine-type peptidase activity"/>
    <property type="evidence" value="ECO:0007669"/>
    <property type="project" value="UniProtKB-KW"/>
</dbReference>
<evidence type="ECO:0000313" key="7">
    <source>
        <dbReference type="EMBL" id="HIV29006.1"/>
    </source>
</evidence>
<proteinExistence type="inferred from homology"/>
<reference evidence="7" key="2">
    <citation type="journal article" date="2021" name="PeerJ">
        <title>Extensive microbial diversity within the chicken gut microbiome revealed by metagenomics and culture.</title>
        <authorList>
            <person name="Gilroy R."/>
            <person name="Ravi A."/>
            <person name="Getino M."/>
            <person name="Pursley I."/>
            <person name="Horton D.L."/>
            <person name="Alikhan N.F."/>
            <person name="Baker D."/>
            <person name="Gharbi K."/>
            <person name="Hall N."/>
            <person name="Watson M."/>
            <person name="Adriaenssens E.M."/>
            <person name="Foster-Nyarko E."/>
            <person name="Jarju S."/>
            <person name="Secka A."/>
            <person name="Antonio M."/>
            <person name="Oren A."/>
            <person name="Chaudhuri R.R."/>
            <person name="La Ragione R."/>
            <person name="Hildebrand F."/>
            <person name="Pallen M.J."/>
        </authorList>
    </citation>
    <scope>NUCLEOTIDE SEQUENCE</scope>
    <source>
        <strain evidence="7">CHK183-6373</strain>
    </source>
</reference>
<dbReference type="GO" id="GO:0006508">
    <property type="term" value="P:proteolysis"/>
    <property type="evidence" value="ECO:0007669"/>
    <property type="project" value="UniProtKB-KW"/>
</dbReference>
<organism evidence="7 8">
    <name type="scientific">Candidatus Ornithocaccomicrobium faecavium</name>
    <dbReference type="NCBI Taxonomy" id="2840890"/>
    <lineage>
        <taxon>Bacteria</taxon>
        <taxon>Bacillati</taxon>
        <taxon>Bacillota</taxon>
        <taxon>Clostridia</taxon>
        <taxon>Candidatus Ornithocaccomicrobium</taxon>
    </lineage>
</organism>
<keyword evidence="4" id="KW-0788">Thiol protease</keyword>
<feature type="region of interest" description="Disordered" evidence="5">
    <location>
        <begin position="252"/>
        <end position="271"/>
    </location>
</feature>